<dbReference type="Pfam" id="PF04468">
    <property type="entry name" value="PSP1"/>
    <property type="match status" value="1"/>
</dbReference>
<organism evidence="3">
    <name type="scientific">Caldilineaceae bacterium SB0662_bin_9</name>
    <dbReference type="NCBI Taxonomy" id="2605258"/>
    <lineage>
        <taxon>Bacteria</taxon>
        <taxon>Bacillati</taxon>
        <taxon>Chloroflexota</taxon>
        <taxon>Caldilineae</taxon>
        <taxon>Caldilineales</taxon>
        <taxon>Caldilineaceae</taxon>
    </lineage>
</organism>
<protein>
    <recommendedName>
        <fullName evidence="2">PSP1 C-terminal domain-containing protein</fullName>
    </recommendedName>
</protein>
<name>A0A6B1DYC8_9CHLR</name>
<evidence type="ECO:0000256" key="1">
    <source>
        <dbReference type="SAM" id="MobiDB-lite"/>
    </source>
</evidence>
<reference evidence="3" key="1">
    <citation type="submission" date="2019-09" db="EMBL/GenBank/DDBJ databases">
        <title>Characterisation of the sponge microbiome using genome-centric metagenomics.</title>
        <authorList>
            <person name="Engelberts J.P."/>
            <person name="Robbins S.J."/>
            <person name="De Goeij J.M."/>
            <person name="Aranda M."/>
            <person name="Bell S.C."/>
            <person name="Webster N.S."/>
        </authorList>
    </citation>
    <scope>NUCLEOTIDE SEQUENCE</scope>
    <source>
        <strain evidence="3">SB0662_bin_9</strain>
    </source>
</reference>
<dbReference type="AlphaFoldDB" id="A0A6B1DYC8"/>
<feature type="domain" description="PSP1 C-terminal" evidence="2">
    <location>
        <begin position="60"/>
        <end position="149"/>
    </location>
</feature>
<sequence length="304" mass="34771">MTTVVTVQFRPVGRTYDFNAHNFADLERDEYLIVEGKDGPALVQVVQPPHSVQPDHEPTKSVLRRATVWDLLERERLKDLESEALDLWQSEVRERGLRMRVLECSYNLDGGQLTVSYRASGKRRRQREMRNLQRDMARSLKARIEMREVRDREAAKLLDGVGKCGRQLCCTTWLREFRHIRPEMARTQQLTENRDEITGVCGRLLCCLSYEDEMYRSLTRSLPKVGARVVTPQGAGKVRYIFPLKKTVTVTLENDINAEFGVDELLPPKQDPSCGSCGGCTATRRAEGEREAEQRAQDQQATAT</sequence>
<evidence type="ECO:0000259" key="2">
    <source>
        <dbReference type="PROSITE" id="PS51411"/>
    </source>
</evidence>
<evidence type="ECO:0000313" key="3">
    <source>
        <dbReference type="EMBL" id="MYD91735.1"/>
    </source>
</evidence>
<proteinExistence type="predicted"/>
<dbReference type="PANTHER" id="PTHR43830:SF3">
    <property type="entry name" value="PROTEIN PSP1"/>
    <property type="match status" value="1"/>
</dbReference>
<feature type="compositionally biased region" description="Basic and acidic residues" evidence="1">
    <location>
        <begin position="284"/>
        <end position="296"/>
    </location>
</feature>
<feature type="region of interest" description="Disordered" evidence="1">
    <location>
        <begin position="268"/>
        <end position="304"/>
    </location>
</feature>
<accession>A0A6B1DYC8</accession>
<dbReference type="PANTHER" id="PTHR43830">
    <property type="entry name" value="PROTEIN PSP1"/>
    <property type="match status" value="1"/>
</dbReference>
<dbReference type="EMBL" id="VXPY01000111">
    <property type="protein sequence ID" value="MYD91735.1"/>
    <property type="molecule type" value="Genomic_DNA"/>
</dbReference>
<dbReference type="PROSITE" id="PS51411">
    <property type="entry name" value="PSP1_C"/>
    <property type="match status" value="1"/>
</dbReference>
<comment type="caution">
    <text evidence="3">The sequence shown here is derived from an EMBL/GenBank/DDBJ whole genome shotgun (WGS) entry which is preliminary data.</text>
</comment>
<dbReference type="InterPro" id="IPR007557">
    <property type="entry name" value="PSP1_C"/>
</dbReference>
<dbReference type="GO" id="GO:0005737">
    <property type="term" value="C:cytoplasm"/>
    <property type="evidence" value="ECO:0007669"/>
    <property type="project" value="TreeGrafter"/>
</dbReference>
<dbReference type="InterPro" id="IPR047767">
    <property type="entry name" value="PSP1-like"/>
</dbReference>
<gene>
    <name evidence="3" type="ORF">F4Y08_15615</name>
</gene>
<dbReference type="NCBIfam" id="NF041131">
    <property type="entry name" value="RicT_YaaT_fam"/>
    <property type="match status" value="1"/>
</dbReference>